<organism evidence="2 3">
    <name type="scientific">Bowmanella denitrificans</name>
    <dbReference type="NCBI Taxonomy" id="366582"/>
    <lineage>
        <taxon>Bacteria</taxon>
        <taxon>Pseudomonadati</taxon>
        <taxon>Pseudomonadota</taxon>
        <taxon>Gammaproteobacteria</taxon>
        <taxon>Alteromonadales</taxon>
        <taxon>Alteromonadaceae</taxon>
        <taxon>Bowmanella</taxon>
    </lineage>
</organism>
<dbReference type="Pfam" id="PF01112">
    <property type="entry name" value="Asparaginase_2"/>
    <property type="match status" value="1"/>
</dbReference>
<dbReference type="InterPro" id="IPR000246">
    <property type="entry name" value="Peptidase_T2"/>
</dbReference>
<dbReference type="InterPro" id="IPR029055">
    <property type="entry name" value="Ntn_hydrolases_N"/>
</dbReference>
<feature type="signal peptide" evidence="1">
    <location>
        <begin position="1"/>
        <end position="22"/>
    </location>
</feature>
<accession>A0ABP3GMB4</accession>
<evidence type="ECO:0000313" key="3">
    <source>
        <dbReference type="Proteomes" id="UP001501757"/>
    </source>
</evidence>
<dbReference type="SUPFAM" id="SSF56235">
    <property type="entry name" value="N-terminal nucleophile aminohydrolases (Ntn hydrolases)"/>
    <property type="match status" value="1"/>
</dbReference>
<dbReference type="PANTHER" id="PTHR10188">
    <property type="entry name" value="L-ASPARAGINASE"/>
    <property type="match status" value="1"/>
</dbReference>
<comment type="caution">
    <text evidence="2">The sequence shown here is derived from an EMBL/GenBank/DDBJ whole genome shotgun (WGS) entry which is preliminary data.</text>
</comment>
<evidence type="ECO:0000313" key="2">
    <source>
        <dbReference type="EMBL" id="GAA0346747.1"/>
    </source>
</evidence>
<proteinExistence type="predicted"/>
<name>A0ABP3GMB4_9ALTE</name>
<evidence type="ECO:0000256" key="1">
    <source>
        <dbReference type="SAM" id="SignalP"/>
    </source>
</evidence>
<protein>
    <submittedName>
        <fullName evidence="2">Isoaspartyl peptidase/L-asparaginase</fullName>
    </submittedName>
</protein>
<dbReference type="Gene3D" id="3.60.20.30">
    <property type="entry name" value="(Glycosyl)asparaginase"/>
    <property type="match status" value="1"/>
</dbReference>
<keyword evidence="1" id="KW-0732">Signal</keyword>
<dbReference type="Proteomes" id="UP001501757">
    <property type="component" value="Unassembled WGS sequence"/>
</dbReference>
<reference evidence="3" key="1">
    <citation type="journal article" date="2019" name="Int. J. Syst. Evol. Microbiol.">
        <title>The Global Catalogue of Microorganisms (GCM) 10K type strain sequencing project: providing services to taxonomists for standard genome sequencing and annotation.</title>
        <authorList>
            <consortium name="The Broad Institute Genomics Platform"/>
            <consortium name="The Broad Institute Genome Sequencing Center for Infectious Disease"/>
            <person name="Wu L."/>
            <person name="Ma J."/>
        </authorList>
    </citation>
    <scope>NUCLEOTIDE SEQUENCE [LARGE SCALE GENOMIC DNA]</scope>
    <source>
        <strain evidence="3">JCM 13378</strain>
    </source>
</reference>
<keyword evidence="3" id="KW-1185">Reference proteome</keyword>
<gene>
    <name evidence="2" type="ORF">GCM10009092_09000</name>
</gene>
<feature type="chain" id="PRO_5045159099" evidence="1">
    <location>
        <begin position="23"/>
        <end position="343"/>
    </location>
</feature>
<dbReference type="PANTHER" id="PTHR10188:SF6">
    <property type="entry name" value="N(4)-(BETA-N-ACETYLGLUCOSAMINYL)-L-ASPARAGINASE"/>
    <property type="match status" value="1"/>
</dbReference>
<dbReference type="RefSeq" id="WP_425542057.1">
    <property type="nucleotide sequence ID" value="NZ_BAAAEI010000006.1"/>
</dbReference>
<dbReference type="EMBL" id="BAAAEI010000006">
    <property type="protein sequence ID" value="GAA0346747.1"/>
    <property type="molecule type" value="Genomic_DNA"/>
</dbReference>
<sequence length="343" mass="36183">MKRNLAILLSLTAMTLSTQAQAQAQDHSPIAIAIHGGAGTVSKAQLTPEREQQYRAKLEEAVTAGYALLQNGASSLDAVVASVQILEDSPLFNAGRGAVYTYNGEHELDASIMEGKTRAAGAVAGVKTVKSPIALARAVMEKSHHVILSGQGAEDFADTQGLEKVENSYFDSDARRQQLDKAKETLKQDKTAFSRPDMLDYKFGTVGAVALDKQGNLAAATSTGGMTAKRWGRIGDSPIIGAGTFADNQSCAVSSTGHGEYFIRYNVAADICARSQYLNIPAKVAAQSVIHNVLKNAGGSGGVILVDNQGEISMPFNTQGMYRASVDVNGKVQVAIFADESAQ</sequence>
<dbReference type="CDD" id="cd04701">
    <property type="entry name" value="Asparaginase_2"/>
    <property type="match status" value="1"/>
</dbReference>